<comment type="similarity">
    <text evidence="1 10">Belongs to the folylpolyglutamate synthase family.</text>
</comment>
<dbReference type="RefSeq" id="WP_078692795.1">
    <property type="nucleotide sequence ID" value="NZ_FUWX01000004.1"/>
</dbReference>
<dbReference type="InterPro" id="IPR018109">
    <property type="entry name" value="Folylpolyglutamate_synth_CS"/>
</dbReference>
<dbReference type="PROSITE" id="PS01011">
    <property type="entry name" value="FOLYLPOLYGLU_SYNT_1"/>
    <property type="match status" value="1"/>
</dbReference>
<organism evidence="13 14">
    <name type="scientific">Cetobacterium ceti</name>
    <dbReference type="NCBI Taxonomy" id="180163"/>
    <lineage>
        <taxon>Bacteria</taxon>
        <taxon>Fusobacteriati</taxon>
        <taxon>Fusobacteriota</taxon>
        <taxon>Fusobacteriia</taxon>
        <taxon>Fusobacteriales</taxon>
        <taxon>Fusobacteriaceae</taxon>
        <taxon>Cetobacterium</taxon>
    </lineage>
</organism>
<evidence type="ECO:0000256" key="10">
    <source>
        <dbReference type="PIRNR" id="PIRNR001563"/>
    </source>
</evidence>
<evidence type="ECO:0000256" key="6">
    <source>
        <dbReference type="ARBA" id="ARBA00022840"/>
    </source>
</evidence>
<dbReference type="OrthoDB" id="9809356at2"/>
<evidence type="ECO:0000259" key="11">
    <source>
        <dbReference type="Pfam" id="PF02875"/>
    </source>
</evidence>
<dbReference type="PIRSF" id="PIRSF001563">
    <property type="entry name" value="Folylpolyglu_synth"/>
    <property type="match status" value="1"/>
</dbReference>
<evidence type="ECO:0000256" key="5">
    <source>
        <dbReference type="ARBA" id="ARBA00022741"/>
    </source>
</evidence>
<evidence type="ECO:0000256" key="8">
    <source>
        <dbReference type="ARBA" id="ARBA00030592"/>
    </source>
</evidence>
<dbReference type="InterPro" id="IPR036615">
    <property type="entry name" value="Mur_ligase_C_dom_sf"/>
</dbReference>
<keyword evidence="7" id="KW-0460">Magnesium</keyword>
<evidence type="ECO:0000313" key="14">
    <source>
        <dbReference type="Proteomes" id="UP000191153"/>
    </source>
</evidence>
<dbReference type="Pfam" id="PF02875">
    <property type="entry name" value="Mur_ligase_C"/>
    <property type="match status" value="1"/>
</dbReference>
<dbReference type="GO" id="GO:0004326">
    <property type="term" value="F:tetrahydrofolylpolyglutamate synthase activity"/>
    <property type="evidence" value="ECO:0007669"/>
    <property type="project" value="UniProtKB-EC"/>
</dbReference>
<comment type="catalytic activity">
    <reaction evidence="9">
        <text>(6S)-5,6,7,8-tetrahydrofolyl-(gamma-L-Glu)(n) + L-glutamate + ATP = (6S)-5,6,7,8-tetrahydrofolyl-(gamma-L-Glu)(n+1) + ADP + phosphate + H(+)</text>
        <dbReference type="Rhea" id="RHEA:10580"/>
        <dbReference type="Rhea" id="RHEA-COMP:14738"/>
        <dbReference type="Rhea" id="RHEA-COMP:14740"/>
        <dbReference type="ChEBI" id="CHEBI:15378"/>
        <dbReference type="ChEBI" id="CHEBI:29985"/>
        <dbReference type="ChEBI" id="CHEBI:30616"/>
        <dbReference type="ChEBI" id="CHEBI:43474"/>
        <dbReference type="ChEBI" id="CHEBI:141005"/>
        <dbReference type="ChEBI" id="CHEBI:456216"/>
        <dbReference type="EC" id="6.3.2.17"/>
    </reaction>
</comment>
<dbReference type="GO" id="GO:0008841">
    <property type="term" value="F:dihydrofolate synthase activity"/>
    <property type="evidence" value="ECO:0007669"/>
    <property type="project" value="TreeGrafter"/>
</dbReference>
<dbReference type="PANTHER" id="PTHR11136">
    <property type="entry name" value="FOLYLPOLYGLUTAMATE SYNTHASE-RELATED"/>
    <property type="match status" value="1"/>
</dbReference>
<keyword evidence="6 10" id="KW-0067">ATP-binding</keyword>
<dbReference type="Proteomes" id="UP000191153">
    <property type="component" value="Unassembled WGS sequence"/>
</dbReference>
<proteinExistence type="inferred from homology"/>
<evidence type="ECO:0000256" key="9">
    <source>
        <dbReference type="ARBA" id="ARBA00047493"/>
    </source>
</evidence>
<evidence type="ECO:0000259" key="12">
    <source>
        <dbReference type="Pfam" id="PF08245"/>
    </source>
</evidence>
<dbReference type="AlphaFoldDB" id="A0A1T4K1S1"/>
<evidence type="ECO:0000256" key="1">
    <source>
        <dbReference type="ARBA" id="ARBA00008276"/>
    </source>
</evidence>
<dbReference type="SUPFAM" id="SSF53623">
    <property type="entry name" value="MurD-like peptide ligases, catalytic domain"/>
    <property type="match status" value="1"/>
</dbReference>
<dbReference type="Gene3D" id="3.90.190.20">
    <property type="entry name" value="Mur ligase, C-terminal domain"/>
    <property type="match status" value="1"/>
</dbReference>
<dbReference type="Pfam" id="PF08245">
    <property type="entry name" value="Mur_ligase_M"/>
    <property type="match status" value="1"/>
</dbReference>
<dbReference type="Gene3D" id="3.40.1190.10">
    <property type="entry name" value="Mur-like, catalytic domain"/>
    <property type="match status" value="1"/>
</dbReference>
<reference evidence="13 14" key="1">
    <citation type="submission" date="2017-02" db="EMBL/GenBank/DDBJ databases">
        <authorList>
            <person name="Peterson S.W."/>
        </authorList>
    </citation>
    <scope>NUCLEOTIDE SEQUENCE [LARGE SCALE GENOMIC DNA]</scope>
    <source>
        <strain evidence="13 14">ATCC 700028</strain>
    </source>
</reference>
<dbReference type="SUPFAM" id="SSF53244">
    <property type="entry name" value="MurD-like peptide ligases, peptide-binding domain"/>
    <property type="match status" value="1"/>
</dbReference>
<protein>
    <recommendedName>
        <fullName evidence="2">tetrahydrofolate synthase</fullName>
        <ecNumber evidence="2">6.3.2.17</ecNumber>
    </recommendedName>
    <alternativeName>
        <fullName evidence="8">Tetrahydrofolylpolyglutamate synthase</fullName>
    </alternativeName>
</protein>
<dbReference type="PANTHER" id="PTHR11136:SF0">
    <property type="entry name" value="DIHYDROFOLATE SYNTHETASE-RELATED"/>
    <property type="match status" value="1"/>
</dbReference>
<feature type="domain" description="Mur ligase C-terminal" evidence="11">
    <location>
        <begin position="282"/>
        <end position="400"/>
    </location>
</feature>
<keyword evidence="4" id="KW-0479">Metal-binding</keyword>
<dbReference type="InterPro" id="IPR036565">
    <property type="entry name" value="Mur-like_cat_sf"/>
</dbReference>
<dbReference type="InterPro" id="IPR001645">
    <property type="entry name" value="Folylpolyglutamate_synth"/>
</dbReference>
<evidence type="ECO:0000256" key="2">
    <source>
        <dbReference type="ARBA" id="ARBA00013025"/>
    </source>
</evidence>
<dbReference type="GO" id="GO:0005524">
    <property type="term" value="F:ATP binding"/>
    <property type="evidence" value="ECO:0007669"/>
    <property type="project" value="UniProtKB-KW"/>
</dbReference>
<evidence type="ECO:0000313" key="13">
    <source>
        <dbReference type="EMBL" id="SJZ36422.1"/>
    </source>
</evidence>
<dbReference type="GO" id="GO:0005737">
    <property type="term" value="C:cytoplasm"/>
    <property type="evidence" value="ECO:0007669"/>
    <property type="project" value="TreeGrafter"/>
</dbReference>
<sequence>MEMEKLLNELYSHSLTNIKLGLENIKNLCEKLGNPQNDYRVIHVGGTNGKGSTSTTIEKVLLENGYKVGKYTSPHILKFNERIQVSGVEISDEEVAKYYYMVKEIMAKYNIGATFFEITTAMMFKYFSDKKVDFAVVEVGLGGKYDATNVANGEITIITNVTLDHTEFLGNDIYTIALEKGGIIKDDSYVIVGSSEKEFLRGIETSSKNYINVLEKYKDSKFNLNFENFTTEIEIENEKFISPLFGIHQYNNFLCAYEGLKKLGISNEGIKQGLKKVIWPCRFEIMKKDKNILILDGAHNIDSMSKLKETVLKHYKKDDIVTITSILKDKKIEEMVPILREFSGNIILTSLKENSRGLTGEELKGYFTENLENIIVEEDIKKSYEKAVNLNKKLIIICGSFYLLSKFKEEVK</sequence>
<dbReference type="EC" id="6.3.2.17" evidence="2"/>
<evidence type="ECO:0000256" key="4">
    <source>
        <dbReference type="ARBA" id="ARBA00022723"/>
    </source>
</evidence>
<feature type="domain" description="Mur ligase central" evidence="12">
    <location>
        <begin position="44"/>
        <end position="256"/>
    </location>
</feature>
<dbReference type="InterPro" id="IPR013221">
    <property type="entry name" value="Mur_ligase_cen"/>
</dbReference>
<dbReference type="EMBL" id="FUWX01000004">
    <property type="protein sequence ID" value="SJZ36422.1"/>
    <property type="molecule type" value="Genomic_DNA"/>
</dbReference>
<evidence type="ECO:0000256" key="3">
    <source>
        <dbReference type="ARBA" id="ARBA00022598"/>
    </source>
</evidence>
<dbReference type="GO" id="GO:0046872">
    <property type="term" value="F:metal ion binding"/>
    <property type="evidence" value="ECO:0007669"/>
    <property type="project" value="UniProtKB-KW"/>
</dbReference>
<gene>
    <name evidence="13" type="ORF">SAMN02745174_00251</name>
</gene>
<accession>A0A1T4K1S1</accession>
<dbReference type="NCBIfam" id="TIGR01499">
    <property type="entry name" value="folC"/>
    <property type="match status" value="1"/>
</dbReference>
<keyword evidence="5 10" id="KW-0547">Nucleotide-binding</keyword>
<dbReference type="STRING" id="180163.SAMN02745174_00251"/>
<dbReference type="InterPro" id="IPR004101">
    <property type="entry name" value="Mur_ligase_C"/>
</dbReference>
<evidence type="ECO:0000256" key="7">
    <source>
        <dbReference type="ARBA" id="ARBA00022842"/>
    </source>
</evidence>
<keyword evidence="14" id="KW-1185">Reference proteome</keyword>
<name>A0A1T4K1S1_9FUSO</name>
<keyword evidence="3 10" id="KW-0436">Ligase</keyword>